<feature type="transmembrane region" description="Helical" evidence="1">
    <location>
        <begin position="46"/>
        <end position="67"/>
    </location>
</feature>
<dbReference type="AlphaFoldDB" id="A0A7J3UZ91"/>
<dbReference type="EMBL" id="DRVT01000002">
    <property type="protein sequence ID" value="HHI48550.1"/>
    <property type="molecule type" value="Genomic_DNA"/>
</dbReference>
<feature type="transmembrane region" description="Helical" evidence="1">
    <location>
        <begin position="163"/>
        <end position="186"/>
    </location>
</feature>
<keyword evidence="1" id="KW-1133">Transmembrane helix</keyword>
<feature type="transmembrane region" description="Helical" evidence="1">
    <location>
        <begin position="131"/>
        <end position="157"/>
    </location>
</feature>
<evidence type="ECO:0000313" key="2">
    <source>
        <dbReference type="EMBL" id="HHI48550.1"/>
    </source>
</evidence>
<evidence type="ECO:0000256" key="1">
    <source>
        <dbReference type="SAM" id="Phobius"/>
    </source>
</evidence>
<feature type="transmembrane region" description="Helical" evidence="1">
    <location>
        <begin position="193"/>
        <end position="215"/>
    </location>
</feature>
<keyword evidence="1" id="KW-0812">Transmembrane</keyword>
<protein>
    <submittedName>
        <fullName evidence="2">ABC transporter permease</fullName>
    </submittedName>
</protein>
<gene>
    <name evidence="2" type="ORF">ENL91_00065</name>
</gene>
<sequence>MADRMEGSGETMRIENVPERAIPRSASQLKTIAKYELTNYLRSRRFFVLLAITLIISGLLTAVVAYYRPSGFLSSPLGFYSSWWGLAVTYILILSGIFFGGDAISGEFQNKTGYFLVVNPVKRSTIYAGKWAAAFIASLAVFGTFTAVTVANGVYYFGLDVPYQFGLSLAFSVLYLISILGVTFFFSSIFKSGSISILVTAILFLFALPLTQSLVSNLAQMEPWFLITYGAEIIGNVLKDPYPAHIVTVQLGRVTFTTYNAPILNGIAIMAAYFLVCAALGMIIFDRRDFS</sequence>
<reference evidence="2" key="1">
    <citation type="journal article" date="2020" name="mSystems">
        <title>Genome- and Community-Level Interaction Insights into Carbon Utilization and Element Cycling Functions of Hydrothermarchaeota in Hydrothermal Sediment.</title>
        <authorList>
            <person name="Zhou Z."/>
            <person name="Liu Y."/>
            <person name="Xu W."/>
            <person name="Pan J."/>
            <person name="Luo Z.H."/>
            <person name="Li M."/>
        </authorList>
    </citation>
    <scope>NUCLEOTIDE SEQUENCE [LARGE SCALE GENOMIC DNA]</scope>
    <source>
        <strain evidence="2">SpSt-1038</strain>
    </source>
</reference>
<dbReference type="Pfam" id="PF12679">
    <property type="entry name" value="ABC2_membrane_2"/>
    <property type="match status" value="1"/>
</dbReference>
<dbReference type="GO" id="GO:0140359">
    <property type="term" value="F:ABC-type transporter activity"/>
    <property type="evidence" value="ECO:0007669"/>
    <property type="project" value="InterPro"/>
</dbReference>
<proteinExistence type="predicted"/>
<name>A0A7J3UZ91_9CREN</name>
<dbReference type="GO" id="GO:0005886">
    <property type="term" value="C:plasma membrane"/>
    <property type="evidence" value="ECO:0007669"/>
    <property type="project" value="UniProtKB-SubCell"/>
</dbReference>
<dbReference type="PANTHER" id="PTHR43471">
    <property type="entry name" value="ABC TRANSPORTER PERMEASE"/>
    <property type="match status" value="1"/>
</dbReference>
<organism evidence="2">
    <name type="scientific">Candidatus Methanosuratincola petrocarbonis</name>
    <name type="common">ex Vanwonterghem et al. 2016</name>
    <dbReference type="NCBI Taxonomy" id="1867261"/>
    <lineage>
        <taxon>Archaea</taxon>
        <taxon>Thermoproteota</taxon>
        <taxon>Methanosuratincolia</taxon>
        <taxon>Candidatus Methanomethylicales</taxon>
        <taxon>Candidatus Methanomethylicaceae</taxon>
        <taxon>Candidatus Methanosuratincola (ex Vanwonterghem et al. 2016)</taxon>
    </lineage>
</organism>
<feature type="transmembrane region" description="Helical" evidence="1">
    <location>
        <begin position="79"/>
        <end position="101"/>
    </location>
</feature>
<accession>A0A7J3UZ91</accession>
<keyword evidence="1" id="KW-0472">Membrane</keyword>
<feature type="transmembrane region" description="Helical" evidence="1">
    <location>
        <begin position="263"/>
        <end position="285"/>
    </location>
</feature>
<comment type="caution">
    <text evidence="2">The sequence shown here is derived from an EMBL/GenBank/DDBJ whole genome shotgun (WGS) entry which is preliminary data.</text>
</comment>